<keyword evidence="3" id="KW-1185">Reference proteome</keyword>
<proteinExistence type="predicted"/>
<comment type="caution">
    <text evidence="2">The sequence shown here is derived from an EMBL/GenBank/DDBJ whole genome shotgun (WGS) entry which is preliminary data.</text>
</comment>
<evidence type="ECO:0000313" key="3">
    <source>
        <dbReference type="Proteomes" id="UP001470230"/>
    </source>
</evidence>
<evidence type="ECO:0000313" key="2">
    <source>
        <dbReference type="EMBL" id="KAK8899224.1"/>
    </source>
</evidence>
<dbReference type="Proteomes" id="UP001470230">
    <property type="component" value="Unassembled WGS sequence"/>
</dbReference>
<sequence length="177" mass="20589">MNETEILEEMRNLRKECRVLNADIIKLTGKNNRLSQSLDLLINENKNYMEEIAQMKKELSSYSPCDINDIKQRIDEREKEIQGFKKEYECLCKDISRLTDALQIQRESALKQEIYGQISTGYKFYQSNQINKEGSAIALKRSLEEELKGLESSEAPTRIVAKKRSQLSRIQYLCPTS</sequence>
<evidence type="ECO:0000256" key="1">
    <source>
        <dbReference type="SAM" id="Coils"/>
    </source>
</evidence>
<keyword evidence="1" id="KW-0175">Coiled coil</keyword>
<dbReference type="EMBL" id="JAPFFF010000001">
    <property type="protein sequence ID" value="KAK8899224.1"/>
    <property type="molecule type" value="Genomic_DNA"/>
</dbReference>
<feature type="coiled-coil region" evidence="1">
    <location>
        <begin position="3"/>
        <end position="87"/>
    </location>
</feature>
<organism evidence="2 3">
    <name type="scientific">Tritrichomonas musculus</name>
    <dbReference type="NCBI Taxonomy" id="1915356"/>
    <lineage>
        <taxon>Eukaryota</taxon>
        <taxon>Metamonada</taxon>
        <taxon>Parabasalia</taxon>
        <taxon>Tritrichomonadida</taxon>
        <taxon>Tritrichomonadidae</taxon>
        <taxon>Tritrichomonas</taxon>
    </lineage>
</organism>
<gene>
    <name evidence="2" type="ORF">M9Y10_001529</name>
</gene>
<accession>A0ABR2L7E3</accession>
<reference evidence="2 3" key="1">
    <citation type="submission" date="2024-04" db="EMBL/GenBank/DDBJ databases">
        <title>Tritrichomonas musculus Genome.</title>
        <authorList>
            <person name="Alves-Ferreira E."/>
            <person name="Grigg M."/>
            <person name="Lorenzi H."/>
            <person name="Galac M."/>
        </authorList>
    </citation>
    <scope>NUCLEOTIDE SEQUENCE [LARGE SCALE GENOMIC DNA]</scope>
    <source>
        <strain evidence="2 3">EAF2021</strain>
    </source>
</reference>
<name>A0ABR2L7E3_9EUKA</name>
<protein>
    <submittedName>
        <fullName evidence="2">Uncharacterized protein</fullName>
    </submittedName>
</protein>